<accession>A0A8X6YXD0</accession>
<comment type="caution">
    <text evidence="1">The sequence shown here is derived from an EMBL/GenBank/DDBJ whole genome shotgun (WGS) entry which is preliminary data.</text>
</comment>
<dbReference type="EMBL" id="BMAV01023288">
    <property type="protein sequence ID" value="GFY78931.1"/>
    <property type="molecule type" value="Genomic_DNA"/>
</dbReference>
<reference evidence="1" key="1">
    <citation type="submission" date="2020-08" db="EMBL/GenBank/DDBJ databases">
        <title>Multicomponent nature underlies the extraordinary mechanical properties of spider dragline silk.</title>
        <authorList>
            <person name="Kono N."/>
            <person name="Nakamura H."/>
            <person name="Mori M."/>
            <person name="Yoshida Y."/>
            <person name="Ohtoshi R."/>
            <person name="Malay A.D."/>
            <person name="Moran D.A.P."/>
            <person name="Tomita M."/>
            <person name="Numata K."/>
            <person name="Arakawa K."/>
        </authorList>
    </citation>
    <scope>NUCLEOTIDE SEQUENCE</scope>
</reference>
<organism evidence="1 2">
    <name type="scientific">Trichonephila inaurata madagascariensis</name>
    <dbReference type="NCBI Taxonomy" id="2747483"/>
    <lineage>
        <taxon>Eukaryota</taxon>
        <taxon>Metazoa</taxon>
        <taxon>Ecdysozoa</taxon>
        <taxon>Arthropoda</taxon>
        <taxon>Chelicerata</taxon>
        <taxon>Arachnida</taxon>
        <taxon>Araneae</taxon>
        <taxon>Araneomorphae</taxon>
        <taxon>Entelegynae</taxon>
        <taxon>Araneoidea</taxon>
        <taxon>Nephilidae</taxon>
        <taxon>Trichonephila</taxon>
        <taxon>Trichonephila inaurata</taxon>
    </lineage>
</organism>
<evidence type="ECO:0000313" key="2">
    <source>
        <dbReference type="Proteomes" id="UP000886998"/>
    </source>
</evidence>
<dbReference type="Proteomes" id="UP000886998">
    <property type="component" value="Unassembled WGS sequence"/>
</dbReference>
<name>A0A8X6YXD0_9ARAC</name>
<sequence length="90" mass="10587">MRIKLYAVIRQLKWLASDGMPNCRQSMSIYSQRLSNLKYCPGQQLKNFCIKECQNRMAQHDNEICLVEIRVTMTEHNHKPKHIRNVSAVV</sequence>
<dbReference type="AlphaFoldDB" id="A0A8X6YXD0"/>
<proteinExistence type="predicted"/>
<gene>
    <name evidence="1" type="ORF">TNIN_348341</name>
</gene>
<protein>
    <submittedName>
        <fullName evidence="1">Uncharacterized protein</fullName>
    </submittedName>
</protein>
<keyword evidence="2" id="KW-1185">Reference proteome</keyword>
<evidence type="ECO:0000313" key="1">
    <source>
        <dbReference type="EMBL" id="GFY78931.1"/>
    </source>
</evidence>